<dbReference type="Pfam" id="PF00528">
    <property type="entry name" value="BPD_transp_1"/>
    <property type="match status" value="1"/>
</dbReference>
<evidence type="ECO:0000313" key="12">
    <source>
        <dbReference type="EMBL" id="MDM7855885.1"/>
    </source>
</evidence>
<evidence type="ECO:0000256" key="10">
    <source>
        <dbReference type="SAM" id="MobiDB-lite"/>
    </source>
</evidence>
<comment type="subunit">
    <text evidence="2">The complex is composed of two ATP-binding proteins (CysA), two transmembrane proteins (CysT and CysW) and a solute-binding protein (CysP).</text>
</comment>
<evidence type="ECO:0000256" key="3">
    <source>
        <dbReference type="ARBA" id="ARBA00022448"/>
    </source>
</evidence>
<dbReference type="NCBIfam" id="TIGR02139">
    <property type="entry name" value="permease_CysT"/>
    <property type="match status" value="1"/>
</dbReference>
<feature type="compositionally biased region" description="Basic and acidic residues" evidence="10">
    <location>
        <begin position="36"/>
        <end position="45"/>
    </location>
</feature>
<comment type="subcellular location">
    <subcellularLocation>
        <location evidence="1">Membrane</location>
        <topology evidence="1">Multi-pass membrane protein</topology>
    </subcellularLocation>
</comment>
<feature type="transmembrane region" description="Helical" evidence="9">
    <location>
        <begin position="274"/>
        <end position="295"/>
    </location>
</feature>
<feature type="compositionally biased region" description="Basic residues" evidence="10">
    <location>
        <begin position="24"/>
        <end position="35"/>
    </location>
</feature>
<feature type="transmembrane region" description="Helical" evidence="9">
    <location>
        <begin position="55"/>
        <end position="79"/>
    </location>
</feature>
<feature type="transmembrane region" description="Helical" evidence="9">
    <location>
        <begin position="99"/>
        <end position="125"/>
    </location>
</feature>
<feature type="transmembrane region" description="Helical" evidence="9">
    <location>
        <begin position="137"/>
        <end position="159"/>
    </location>
</feature>
<dbReference type="PANTHER" id="PTHR30406">
    <property type="entry name" value="SULFATE TRANSPORT SYSTEM PERMEASE PROTEIN"/>
    <property type="match status" value="1"/>
</dbReference>
<evidence type="ECO:0000256" key="2">
    <source>
        <dbReference type="ARBA" id="ARBA00011779"/>
    </source>
</evidence>
<comment type="similarity">
    <text evidence="9">Belongs to the binding-protein-dependent transport system permease family. CysTW subfamily.</text>
</comment>
<evidence type="ECO:0000259" key="11">
    <source>
        <dbReference type="PROSITE" id="PS50928"/>
    </source>
</evidence>
<keyword evidence="6 9" id="KW-0764">Sulfate transport</keyword>
<evidence type="ECO:0000256" key="6">
    <source>
        <dbReference type="ARBA" id="ARBA00023032"/>
    </source>
</evidence>
<evidence type="ECO:0000256" key="5">
    <source>
        <dbReference type="ARBA" id="ARBA00022989"/>
    </source>
</evidence>
<dbReference type="InterPro" id="IPR005667">
    <property type="entry name" value="Sulph_transpt2"/>
</dbReference>
<organism evidence="12 13">
    <name type="scientific">Cellulomonas alba</name>
    <dbReference type="NCBI Taxonomy" id="3053467"/>
    <lineage>
        <taxon>Bacteria</taxon>
        <taxon>Bacillati</taxon>
        <taxon>Actinomycetota</taxon>
        <taxon>Actinomycetes</taxon>
        <taxon>Micrococcales</taxon>
        <taxon>Cellulomonadaceae</taxon>
        <taxon>Cellulomonas</taxon>
    </lineage>
</organism>
<feature type="transmembrane region" description="Helical" evidence="9">
    <location>
        <begin position="171"/>
        <end position="193"/>
    </location>
</feature>
<proteinExistence type="inferred from homology"/>
<dbReference type="CDD" id="cd06261">
    <property type="entry name" value="TM_PBP2"/>
    <property type="match status" value="1"/>
</dbReference>
<keyword evidence="4 9" id="KW-0812">Transmembrane</keyword>
<dbReference type="PROSITE" id="PS50928">
    <property type="entry name" value="ABC_TM1"/>
    <property type="match status" value="1"/>
</dbReference>
<evidence type="ECO:0000256" key="4">
    <source>
        <dbReference type="ARBA" id="ARBA00022692"/>
    </source>
</evidence>
<dbReference type="SUPFAM" id="SSF161098">
    <property type="entry name" value="MetI-like"/>
    <property type="match status" value="1"/>
</dbReference>
<keyword evidence="5 9" id="KW-1133">Transmembrane helix</keyword>
<evidence type="ECO:0000256" key="8">
    <source>
        <dbReference type="ARBA" id="ARBA00025323"/>
    </source>
</evidence>
<comment type="caution">
    <text evidence="12">The sequence shown here is derived from an EMBL/GenBank/DDBJ whole genome shotgun (WGS) entry which is preliminary data.</text>
</comment>
<comment type="caution">
    <text evidence="9">Lacks conserved residue(s) required for the propagation of feature annotation.</text>
</comment>
<feature type="domain" description="ABC transmembrane type-1" evidence="11">
    <location>
        <begin position="99"/>
        <end position="292"/>
    </location>
</feature>
<dbReference type="NCBIfam" id="TIGR00969">
    <property type="entry name" value="3a0106s02"/>
    <property type="match status" value="1"/>
</dbReference>
<dbReference type="PANTHER" id="PTHR30406:SF8">
    <property type="entry name" value="SULFATE TRANSPORT SYSTEM PERMEASE PROTEIN CYST"/>
    <property type="match status" value="1"/>
</dbReference>
<dbReference type="Proteomes" id="UP001529338">
    <property type="component" value="Unassembled WGS sequence"/>
</dbReference>
<dbReference type="InterPro" id="IPR011865">
    <property type="entry name" value="CysT_permease"/>
</dbReference>
<name>A0ABT7SI93_9CELL</name>
<feature type="region of interest" description="Disordered" evidence="10">
    <location>
        <begin position="1"/>
        <end position="46"/>
    </location>
</feature>
<keyword evidence="13" id="KW-1185">Reference proteome</keyword>
<evidence type="ECO:0000256" key="9">
    <source>
        <dbReference type="RuleBase" id="RU366001"/>
    </source>
</evidence>
<reference evidence="12 13" key="1">
    <citation type="submission" date="2023-06" db="EMBL/GenBank/DDBJ databases">
        <title>Cellulomonas sp. MW4 Whole genome sequence.</title>
        <authorList>
            <person name="Park S."/>
        </authorList>
    </citation>
    <scope>NUCLEOTIDE SEQUENCE [LARGE SCALE GENOMIC DNA]</scope>
    <source>
        <strain evidence="12 13">MW4</strain>
    </source>
</reference>
<dbReference type="RefSeq" id="WP_289455919.1">
    <property type="nucleotide sequence ID" value="NZ_JAUCGQ010000002.1"/>
</dbReference>
<dbReference type="Gene3D" id="1.10.3720.10">
    <property type="entry name" value="MetI-like"/>
    <property type="match status" value="1"/>
</dbReference>
<sequence length="303" mass="31517">MTTTLDPTGAATEVAAPVGVSGKGARRGRAARRRERTPDVADQQRRPLGVGSGTGLGVLVLFLSLVVLLPLAAVVLEAAGAGWGSFWDAITTPQAVRSLVFTVTASAIVTVVNAVMGTVIAWVLVRDEFPGKRLVELVIDIPFALPTIVAGLVVLAVYGRGGVVDLFATRGGVVVALLFVTLPFVVRAVQPVLIGLDRSREQAAATLGARPSTVFRRIVLPPLFPAIASGAALAFARAMGEYGSVLLISGGLAKTQVSSMYAYGLYEAYDFPGAAATATVLLVVSLAVLIGFELLQRRVARRG</sequence>
<gene>
    <name evidence="12" type="primary">cysT</name>
    <name evidence="12" type="ORF">QRT04_13170</name>
</gene>
<accession>A0ABT7SI93</accession>
<evidence type="ECO:0000313" key="13">
    <source>
        <dbReference type="Proteomes" id="UP001529338"/>
    </source>
</evidence>
<dbReference type="InterPro" id="IPR035906">
    <property type="entry name" value="MetI-like_sf"/>
</dbReference>
<feature type="transmembrane region" description="Helical" evidence="9">
    <location>
        <begin position="214"/>
        <end position="236"/>
    </location>
</feature>
<protein>
    <recommendedName>
        <fullName evidence="9">Sulfate transport system permease protein CysT</fullName>
    </recommendedName>
</protein>
<keyword evidence="7 9" id="KW-0472">Membrane</keyword>
<comment type="function">
    <text evidence="9">Part of the ABC transporter complex (TC 3.A.1.6.1) involved in sulfate/thiosulfate import.</text>
</comment>
<comment type="function">
    <text evidence="8">Part of the ABC transporter complex CysAWTP (TC 3.A.1.6.1) involved in sulfate/thiosulfate import. Probably responsible for the translocation of the substrate across the membrane.</text>
</comment>
<dbReference type="InterPro" id="IPR000515">
    <property type="entry name" value="MetI-like"/>
</dbReference>
<evidence type="ECO:0000256" key="1">
    <source>
        <dbReference type="ARBA" id="ARBA00004141"/>
    </source>
</evidence>
<dbReference type="EMBL" id="JAUCGQ010000002">
    <property type="protein sequence ID" value="MDM7855885.1"/>
    <property type="molecule type" value="Genomic_DNA"/>
</dbReference>
<evidence type="ECO:0000256" key="7">
    <source>
        <dbReference type="ARBA" id="ARBA00023136"/>
    </source>
</evidence>
<keyword evidence="3 9" id="KW-0813">Transport</keyword>